<evidence type="ECO:0000256" key="4">
    <source>
        <dbReference type="SAM" id="SignalP"/>
    </source>
</evidence>
<dbReference type="PROSITE" id="PS00139">
    <property type="entry name" value="THIOL_PROTEASE_CYS"/>
    <property type="match status" value="1"/>
</dbReference>
<dbReference type="RefSeq" id="WP_066738429.1">
    <property type="nucleotide sequence ID" value="NZ_JAJCIQ010000021.1"/>
</dbReference>
<feature type="chain" id="PRO_5046426744" evidence="4">
    <location>
        <begin position="31"/>
        <end position="1340"/>
    </location>
</feature>
<dbReference type="InterPro" id="IPR013128">
    <property type="entry name" value="Peptidase_C1A"/>
</dbReference>
<dbReference type="EMBL" id="JAJCIS010000022">
    <property type="protein sequence ID" value="MCB7389305.1"/>
    <property type="molecule type" value="Genomic_DNA"/>
</dbReference>
<organism evidence="6 7">
    <name type="scientific">Bariatricus massiliensis</name>
    <dbReference type="NCBI Taxonomy" id="1745713"/>
    <lineage>
        <taxon>Bacteria</taxon>
        <taxon>Bacillati</taxon>
        <taxon>Bacillota</taxon>
        <taxon>Clostridia</taxon>
        <taxon>Lachnospirales</taxon>
        <taxon>Lachnospiraceae</taxon>
        <taxon>Bariatricus</taxon>
    </lineage>
</organism>
<keyword evidence="3" id="KW-0812">Transmembrane</keyword>
<dbReference type="CDD" id="cd02619">
    <property type="entry name" value="Peptidase_C1"/>
    <property type="match status" value="1"/>
</dbReference>
<dbReference type="SUPFAM" id="SSF54001">
    <property type="entry name" value="Cysteine proteinases"/>
    <property type="match status" value="1"/>
</dbReference>
<dbReference type="Pfam" id="PF18676">
    <property type="entry name" value="MBG_2"/>
    <property type="match status" value="1"/>
</dbReference>
<dbReference type="Pfam" id="PF00112">
    <property type="entry name" value="Peptidase_C1"/>
    <property type="match status" value="2"/>
</dbReference>
<feature type="compositionally biased region" description="Low complexity" evidence="2">
    <location>
        <begin position="166"/>
        <end position="176"/>
    </location>
</feature>
<evidence type="ECO:0000256" key="1">
    <source>
        <dbReference type="ARBA" id="ARBA00008455"/>
    </source>
</evidence>
<evidence type="ECO:0000259" key="5">
    <source>
        <dbReference type="SMART" id="SM00645"/>
    </source>
</evidence>
<feature type="domain" description="Peptidase C1A papain C-terminal" evidence="5">
    <location>
        <begin position="82"/>
        <end position="373"/>
    </location>
</feature>
<protein>
    <submittedName>
        <fullName evidence="6">Lectin like domain-containing protein</fullName>
    </submittedName>
</protein>
<feature type="region of interest" description="Disordered" evidence="2">
    <location>
        <begin position="152"/>
        <end position="182"/>
    </location>
</feature>
<proteinExistence type="inferred from homology"/>
<reference evidence="6 7" key="1">
    <citation type="submission" date="2021-10" db="EMBL/GenBank/DDBJ databases">
        <title>Collection of gut derived symbiotic bacterial strains cultured from healthy donors.</title>
        <authorList>
            <person name="Lin H."/>
            <person name="Littmann E."/>
            <person name="Kohout C."/>
            <person name="Pamer E.G."/>
        </authorList>
    </citation>
    <scope>NUCLEOTIDE SEQUENCE [LARGE SCALE GENOMIC DNA]</scope>
    <source>
        <strain evidence="6 7">DFI.1.165</strain>
    </source>
</reference>
<evidence type="ECO:0000256" key="3">
    <source>
        <dbReference type="SAM" id="Phobius"/>
    </source>
</evidence>
<dbReference type="PANTHER" id="PTHR12411">
    <property type="entry name" value="CYSTEINE PROTEASE FAMILY C1-RELATED"/>
    <property type="match status" value="1"/>
</dbReference>
<name>A0ABS8DLQ5_9FIRM</name>
<feature type="transmembrane region" description="Helical" evidence="3">
    <location>
        <begin position="1313"/>
        <end position="1333"/>
    </location>
</feature>
<keyword evidence="3" id="KW-1133">Transmembrane helix</keyword>
<dbReference type="InterPro" id="IPR038765">
    <property type="entry name" value="Papain-like_cys_pep_sf"/>
</dbReference>
<dbReference type="Pfam" id="PF18560">
    <property type="entry name" value="Lectin_like"/>
    <property type="match status" value="1"/>
</dbReference>
<comment type="caution">
    <text evidence="6">The sequence shown here is derived from an EMBL/GenBank/DDBJ whole genome shotgun (WGS) entry which is preliminary data.</text>
</comment>
<dbReference type="Gene3D" id="3.90.70.10">
    <property type="entry name" value="Cysteine proteinases"/>
    <property type="match status" value="1"/>
</dbReference>
<dbReference type="Proteomes" id="UP001299546">
    <property type="component" value="Unassembled WGS sequence"/>
</dbReference>
<accession>A0ABS8DLQ5</accession>
<keyword evidence="4" id="KW-0732">Signal</keyword>
<dbReference type="InterPro" id="IPR000668">
    <property type="entry name" value="Peptidase_C1A_C"/>
</dbReference>
<dbReference type="InterPro" id="IPR040528">
    <property type="entry name" value="Lectin-like"/>
</dbReference>
<sequence length="1340" mass="142640">MRFKEFMKRSAALGLAAALVVSGSLLHVSAAPESGNGGGTVWEEAELFSAGEKQAAGGITPTAYEQAYRNDSKVKFRSRGTLPTTYDLRQCAGSTTVKDQAPWGSCWAFGSLSSLESSMLDKTGAGGTQEATAPDYSELQLAWFAYDTQNEESLTDSPAGAGQVGEGTSSASTGSERLNDGGNMPQAVALLSTWQGAANETDVPYVNQAGTIDASGDWTVDPSNRNNSAVHLQNADFLPTPVTASAYDGRYPSAGAAYTLDTNAVAAIKQAIMTNGAVAIAYYADQSMPEGSQDGTYFNYTNWCQYVDKYTVETVQNHSVSIVGWDDNFSKFNFNADKQPEGDGAWLVKNSWGSNVSWGIDGTGYFWLSYYDRTIDQVTSFQGSKTDNYDNNYQYDYLGLASDYSMNSQDAQVSVANVFTANGVNGIEELQAISAVTMAPNSAVKVEVYKIPEGGQGPVPAGTNPVAEQTFDLPYSGYHTLTLNKPVTLIKGEQFSIVETIQDSSSQCYVPMELASAEGHQSAVCNPGESYVIENDTVTDTSDMSDSNQDVGFGNVMIKAFTKNGEAEEAPAVSSLTYTAYDNNDTPIGDARKIDTDSRTSFVDQLPAGTSYVIIAADGVELTSGNKEQVEIKVNGSEYTPGDKIQKSDIAKGEDMSTLTVTTKSVPVGIDTKTYEFAFTSVALVLKADNDAVVVTDTNECLPAASAALTADKVTEGADYDGIRTALEPYGGADTFYVYNLTLNPALQEGQTVNLSIQPDSSYPAGEKTVLYQASGGGDGMSLTEVANNADGTLTADVSSMGYYVIAWVKDAPEVPQLGEITYSKNNKLENVVFPPTDGGSWSWDEPDTVPDVKTGAYAATFTPEEGSPYFTYKADVALKVNRAKPVIMNTQTGALTYGDTLSKVTPKAQAQEKGSSVSVEGTGSWKDGTICPQVSDSMNTRYVYTFEPTDSDNYESVENGAVVIVNPKSIEVTVKDAKKVYGDENPQFAIETPAGGVLAGTDTAEGLEMEFHCDADTATDVGDISITGTGKNKNYKVTAIPGILTITERPVDFQVKDAVIKYSGNLPESYDFEVSGLVNEATADSIGATVEIEPQDVPSGNPYGVYTLKIKSAELTDKNYKVGSFADGQLTIEPVKAGTVKNNSELPDSLTAHFTMTGNLTGDEVLHIDNVDDKAVLNAFKAMLKKGQKLLNVFDLRAKTAGGGKADITGALRLIIPVGDAYKDKQISVYHYVKKGDLNAAGEPVAQDTVDVYENLTVADGAVQITVYSLSPFATVGAEDMQEPVPGSPETKNPVVNSHAVNGAQTGDTSPVMLLMIVMAAAVVVIVSFTVARLKRRKK</sequence>
<dbReference type="InterPro" id="IPR000169">
    <property type="entry name" value="Pept_cys_AS"/>
</dbReference>
<keyword evidence="7" id="KW-1185">Reference proteome</keyword>
<comment type="similarity">
    <text evidence="1">Belongs to the peptidase C1 family.</text>
</comment>
<feature type="region of interest" description="Disordered" evidence="2">
    <location>
        <begin position="1282"/>
        <end position="1303"/>
    </location>
</feature>
<evidence type="ECO:0000313" key="7">
    <source>
        <dbReference type="Proteomes" id="UP001299546"/>
    </source>
</evidence>
<feature type="compositionally biased region" description="Polar residues" evidence="2">
    <location>
        <begin position="1291"/>
        <end position="1303"/>
    </location>
</feature>
<evidence type="ECO:0000256" key="2">
    <source>
        <dbReference type="SAM" id="MobiDB-lite"/>
    </source>
</evidence>
<feature type="signal peptide" evidence="4">
    <location>
        <begin position="1"/>
        <end position="30"/>
    </location>
</feature>
<gene>
    <name evidence="6" type="ORF">LIZ65_18650</name>
</gene>
<dbReference type="SMART" id="SM00645">
    <property type="entry name" value="Pept_C1"/>
    <property type="match status" value="1"/>
</dbReference>
<dbReference type="InterPro" id="IPR041286">
    <property type="entry name" value="MBG_2"/>
</dbReference>
<evidence type="ECO:0000313" key="6">
    <source>
        <dbReference type="EMBL" id="MCB7389305.1"/>
    </source>
</evidence>
<keyword evidence="3" id="KW-0472">Membrane</keyword>